<dbReference type="EMBL" id="BMFF01000002">
    <property type="protein sequence ID" value="GGC95656.1"/>
    <property type="molecule type" value="Genomic_DNA"/>
</dbReference>
<keyword evidence="2" id="KW-1185">Reference proteome</keyword>
<dbReference type="Gene3D" id="3.40.50.1820">
    <property type="entry name" value="alpha/beta hydrolase"/>
    <property type="match status" value="1"/>
</dbReference>
<dbReference type="RefSeq" id="WP_223825362.1">
    <property type="nucleotide sequence ID" value="NZ_BMFF01000002.1"/>
</dbReference>
<organism evidence="1 2">
    <name type="scientific">Halopseudomonas salina</name>
    <dbReference type="NCBI Taxonomy" id="1323744"/>
    <lineage>
        <taxon>Bacteria</taxon>
        <taxon>Pseudomonadati</taxon>
        <taxon>Pseudomonadota</taxon>
        <taxon>Gammaproteobacteria</taxon>
        <taxon>Pseudomonadales</taxon>
        <taxon>Pseudomonadaceae</taxon>
        <taxon>Halopseudomonas</taxon>
    </lineage>
</organism>
<dbReference type="PANTHER" id="PTHR37946:SF1">
    <property type="entry name" value="SLL1969 PROTEIN"/>
    <property type="match status" value="1"/>
</dbReference>
<dbReference type="SUPFAM" id="SSF53474">
    <property type="entry name" value="alpha/beta-Hydrolases"/>
    <property type="match status" value="1"/>
</dbReference>
<dbReference type="Pfam" id="PF02089">
    <property type="entry name" value="Palm_thioest"/>
    <property type="match status" value="1"/>
</dbReference>
<reference evidence="2" key="1">
    <citation type="journal article" date="2019" name="Int. J. Syst. Evol. Microbiol.">
        <title>The Global Catalogue of Microorganisms (GCM) 10K type strain sequencing project: providing services to taxonomists for standard genome sequencing and annotation.</title>
        <authorList>
            <consortium name="The Broad Institute Genomics Platform"/>
            <consortium name="The Broad Institute Genome Sequencing Center for Infectious Disease"/>
            <person name="Wu L."/>
            <person name="Ma J."/>
        </authorList>
    </citation>
    <scope>NUCLEOTIDE SEQUENCE [LARGE SCALE GENOMIC DNA]</scope>
    <source>
        <strain evidence="2">CGMCC 1.12482</strain>
    </source>
</reference>
<comment type="caution">
    <text evidence="1">The sequence shown here is derived from an EMBL/GenBank/DDBJ whole genome shotgun (WGS) entry which is preliminary data.</text>
</comment>
<dbReference type="InterPro" id="IPR029058">
    <property type="entry name" value="AB_hydrolase_fold"/>
</dbReference>
<evidence type="ECO:0000313" key="2">
    <source>
        <dbReference type="Proteomes" id="UP000638188"/>
    </source>
</evidence>
<evidence type="ECO:0000313" key="1">
    <source>
        <dbReference type="EMBL" id="GGC95656.1"/>
    </source>
</evidence>
<gene>
    <name evidence="1" type="ORF">GCM10007418_13980</name>
</gene>
<dbReference type="Proteomes" id="UP000638188">
    <property type="component" value="Unassembled WGS sequence"/>
</dbReference>
<protein>
    <submittedName>
        <fullName evidence="1">Acetyltransferase</fullName>
    </submittedName>
</protein>
<sequence>MVLLHGLARTADSMGKLEAALLAENYLVENIDYPSRKHSVGELANKAVGEGLGSCTAAGATRIHFVTHSLGGILVRAYMAQHENAEIGRVVMLGPPNQGSEVVDNLRETPGFEWLNGPAGMQLGTDRTDAPKSLGPVKFELGVIAGTQSINLILSTFLPNPNDGKVSVEATKVEGMTDFIALPATHPFLMRNETAIEQTVHFLKNGSFRRDSGL</sequence>
<proteinExistence type="predicted"/>
<name>A0ABQ1PEM0_9GAMM</name>
<dbReference type="PANTHER" id="PTHR37946">
    <property type="entry name" value="SLL1969 PROTEIN"/>
    <property type="match status" value="1"/>
</dbReference>
<accession>A0ABQ1PEM0</accession>